<organism evidence="10 11">
    <name type="scientific">Candidatus Nitrososphaera evergladensis SR1</name>
    <dbReference type="NCBI Taxonomy" id="1459636"/>
    <lineage>
        <taxon>Archaea</taxon>
        <taxon>Nitrososphaerota</taxon>
        <taxon>Nitrososphaeria</taxon>
        <taxon>Nitrososphaerales</taxon>
        <taxon>Nitrososphaeraceae</taxon>
        <taxon>Nitrososphaera</taxon>
    </lineage>
</organism>
<evidence type="ECO:0000313" key="10">
    <source>
        <dbReference type="EMBL" id="AIF83299.1"/>
    </source>
</evidence>
<feature type="active site" description="Nucleophile" evidence="7 8">
    <location>
        <position position="90"/>
    </location>
</feature>
<dbReference type="PROSITE" id="PS51130">
    <property type="entry name" value="PDXT_SNO_2"/>
    <property type="match status" value="1"/>
</dbReference>
<dbReference type="InterPro" id="IPR002161">
    <property type="entry name" value="PdxT/SNO"/>
</dbReference>
<dbReference type="PANTHER" id="PTHR31559:SF0">
    <property type="entry name" value="PYRIDOXAL 5'-PHOSPHATE SYNTHASE SUBUNIT SNO1-RELATED"/>
    <property type="match status" value="1"/>
</dbReference>
<evidence type="ECO:0000256" key="4">
    <source>
        <dbReference type="ARBA" id="ARBA00022962"/>
    </source>
</evidence>
<keyword evidence="4 7" id="KW-0315">Glutamine amidotransferase</keyword>
<name>A0A075MVK4_9ARCH</name>
<dbReference type="PIRSF" id="PIRSF005639">
    <property type="entry name" value="Glut_amidoT_SNO"/>
    <property type="match status" value="1"/>
</dbReference>
<feature type="binding site" evidence="7 9">
    <location>
        <begin position="151"/>
        <end position="152"/>
    </location>
    <ligand>
        <name>L-glutamine</name>
        <dbReference type="ChEBI" id="CHEBI:58359"/>
    </ligand>
</feature>
<dbReference type="STRING" id="1459636.NTE_01228"/>
<evidence type="ECO:0000256" key="8">
    <source>
        <dbReference type="PIRSR" id="PIRSR005639-1"/>
    </source>
</evidence>
<dbReference type="PROSITE" id="PS51274">
    <property type="entry name" value="GATASE_COBBQ"/>
    <property type="match status" value="1"/>
</dbReference>
<evidence type="ECO:0000256" key="2">
    <source>
        <dbReference type="ARBA" id="ARBA00022801"/>
    </source>
</evidence>
<dbReference type="InterPro" id="IPR029062">
    <property type="entry name" value="Class_I_gatase-like"/>
</dbReference>
<dbReference type="PROSITE" id="PS01236">
    <property type="entry name" value="PDXT_SNO_1"/>
    <property type="match status" value="1"/>
</dbReference>
<dbReference type="GO" id="GO:0005829">
    <property type="term" value="C:cytosol"/>
    <property type="evidence" value="ECO:0007669"/>
    <property type="project" value="TreeGrafter"/>
</dbReference>
<dbReference type="HOGENOM" id="CLU_069674_2_0_2"/>
<dbReference type="OrthoDB" id="26717at2157"/>
<evidence type="ECO:0000256" key="3">
    <source>
        <dbReference type="ARBA" id="ARBA00022898"/>
    </source>
</evidence>
<keyword evidence="3 7" id="KW-0663">Pyridoxal phosphate</keyword>
<evidence type="ECO:0000256" key="5">
    <source>
        <dbReference type="ARBA" id="ARBA00023239"/>
    </source>
</evidence>
<dbReference type="RefSeq" id="WP_148700090.1">
    <property type="nucleotide sequence ID" value="NZ_CP007174.1"/>
</dbReference>
<keyword evidence="2 7" id="KW-0378">Hydrolase</keyword>
<accession>A0A075MVK4</accession>
<dbReference type="NCBIfam" id="TIGR03800">
    <property type="entry name" value="PLP_synth_Pdx2"/>
    <property type="match status" value="1"/>
</dbReference>
<dbReference type="Gene3D" id="3.40.50.880">
    <property type="match status" value="1"/>
</dbReference>
<comment type="subunit">
    <text evidence="7">In the presence of PdxS, forms a dodecamer of heterodimers. Only shows activity in the heterodimer.</text>
</comment>
<dbReference type="EC" id="3.5.1.2" evidence="7"/>
<evidence type="ECO:0000256" key="6">
    <source>
        <dbReference type="ARBA" id="ARBA00049534"/>
    </source>
</evidence>
<dbReference type="SUPFAM" id="SSF52317">
    <property type="entry name" value="Class I glutamine amidotransferase-like"/>
    <property type="match status" value="1"/>
</dbReference>
<comment type="similarity">
    <text evidence="1 7">Belongs to the glutaminase PdxT/SNO family.</text>
</comment>
<dbReference type="Proteomes" id="UP000028194">
    <property type="component" value="Chromosome"/>
</dbReference>
<dbReference type="InterPro" id="IPR021196">
    <property type="entry name" value="PdxT/SNO_CS"/>
</dbReference>
<comment type="function">
    <text evidence="7">Catalyzes the hydrolysis of glutamine to glutamate and ammonia as part of the biosynthesis of pyridoxal 5'-phosphate. The resulting ammonia molecule is channeled to the active site of PdxS.</text>
</comment>
<dbReference type="AlphaFoldDB" id="A0A075MVK4"/>
<feature type="binding site" evidence="7 9">
    <location>
        <position position="122"/>
    </location>
    <ligand>
        <name>L-glutamine</name>
        <dbReference type="ChEBI" id="CHEBI:58359"/>
    </ligand>
</feature>
<comment type="catalytic activity">
    <reaction evidence="7">
        <text>aldehydo-D-ribose 5-phosphate + D-glyceraldehyde 3-phosphate + L-glutamine = pyridoxal 5'-phosphate + L-glutamate + phosphate + 3 H2O + H(+)</text>
        <dbReference type="Rhea" id="RHEA:31507"/>
        <dbReference type="ChEBI" id="CHEBI:15377"/>
        <dbReference type="ChEBI" id="CHEBI:15378"/>
        <dbReference type="ChEBI" id="CHEBI:29985"/>
        <dbReference type="ChEBI" id="CHEBI:43474"/>
        <dbReference type="ChEBI" id="CHEBI:58273"/>
        <dbReference type="ChEBI" id="CHEBI:58359"/>
        <dbReference type="ChEBI" id="CHEBI:59776"/>
        <dbReference type="ChEBI" id="CHEBI:597326"/>
        <dbReference type="EC" id="4.3.3.6"/>
    </reaction>
</comment>
<gene>
    <name evidence="7" type="primary">pdxT</name>
    <name evidence="10" type="ORF">NTE_01228</name>
</gene>
<comment type="catalytic activity">
    <reaction evidence="6 7">
        <text>L-glutamine + H2O = L-glutamate + NH4(+)</text>
        <dbReference type="Rhea" id="RHEA:15889"/>
        <dbReference type="ChEBI" id="CHEBI:15377"/>
        <dbReference type="ChEBI" id="CHEBI:28938"/>
        <dbReference type="ChEBI" id="CHEBI:29985"/>
        <dbReference type="ChEBI" id="CHEBI:58359"/>
        <dbReference type="EC" id="3.5.1.2"/>
    </reaction>
</comment>
<keyword evidence="11" id="KW-1185">Reference proteome</keyword>
<reference evidence="10 11" key="1">
    <citation type="journal article" date="2014" name="PLoS ONE">
        <title>Genome Sequence of Candidatus Nitrososphaera evergladensis from Group I.1b Enriched from Everglades Soil Reveals Novel Genomic Features of the Ammonia-Oxidizing Archaea.</title>
        <authorList>
            <person name="Zhalnina K.V."/>
            <person name="Dias R."/>
            <person name="Leonard M.T."/>
            <person name="Dorr de Quadros P."/>
            <person name="Camargo F.A."/>
            <person name="Drew J.C."/>
            <person name="Farmerie W.G."/>
            <person name="Daroub S.H."/>
            <person name="Triplett E.W."/>
        </authorList>
    </citation>
    <scope>NUCLEOTIDE SEQUENCE [LARGE SCALE GENOMIC DNA]</scope>
    <source>
        <strain evidence="10 11">SR1</strain>
    </source>
</reference>
<comment type="pathway">
    <text evidence="7">Cofactor biosynthesis; pyridoxal 5'-phosphate biosynthesis.</text>
</comment>
<dbReference type="EC" id="4.3.3.6" evidence="7"/>
<dbReference type="GO" id="GO:0004359">
    <property type="term" value="F:glutaminase activity"/>
    <property type="evidence" value="ECO:0007669"/>
    <property type="project" value="UniProtKB-UniRule"/>
</dbReference>
<dbReference type="CDD" id="cd01749">
    <property type="entry name" value="GATase1_PB"/>
    <property type="match status" value="1"/>
</dbReference>
<dbReference type="UniPathway" id="UPA00245"/>
<feature type="active site" description="Charge relay system" evidence="7 8">
    <location>
        <position position="187"/>
    </location>
</feature>
<dbReference type="GeneID" id="41597036"/>
<keyword evidence="5 7" id="KW-0456">Lyase</keyword>
<sequence length="214" mass="23317">MSSNKDVTIGVLGFQGDIEENVAATRQALDELKIDGKIQLVRYAEDVEKIDALILPGGESTVQSSLAAIQHSLPSLKKRISEGMPVLGTCAGMIMLSKRVYDRVIGETKQKTIGNLDIVIERNAFGRQNDSFETDLKMNMLGKGAFRGVFIRAPAVSEVGKDVEIIARHAGKIVAVKQKNIIGTSFHPELAGDARMHKQIIKMALDFRAKSNGK</sequence>
<feature type="active site" description="Charge relay system" evidence="7 8">
    <location>
        <position position="189"/>
    </location>
</feature>
<dbReference type="GO" id="GO:0006543">
    <property type="term" value="P:L-glutamine catabolic process"/>
    <property type="evidence" value="ECO:0007669"/>
    <property type="project" value="UniProtKB-UniRule"/>
</dbReference>
<dbReference type="Pfam" id="PF01174">
    <property type="entry name" value="SNO"/>
    <property type="match status" value="1"/>
</dbReference>
<dbReference type="HAMAP" id="MF_01615">
    <property type="entry name" value="PdxT"/>
    <property type="match status" value="1"/>
</dbReference>
<dbReference type="GO" id="GO:0036381">
    <property type="term" value="F:pyridoxal 5'-phosphate synthase (glutamine hydrolysing) activity"/>
    <property type="evidence" value="ECO:0007669"/>
    <property type="project" value="UniProtKB-UniRule"/>
</dbReference>
<evidence type="ECO:0000256" key="1">
    <source>
        <dbReference type="ARBA" id="ARBA00008345"/>
    </source>
</evidence>
<dbReference type="PANTHER" id="PTHR31559">
    <property type="entry name" value="PYRIDOXAL 5'-PHOSPHATE SYNTHASE SUBUNIT SNO"/>
    <property type="match status" value="1"/>
</dbReference>
<dbReference type="EMBL" id="CP007174">
    <property type="protein sequence ID" value="AIF83299.1"/>
    <property type="molecule type" value="Genomic_DNA"/>
</dbReference>
<protein>
    <recommendedName>
        <fullName evidence="7">Pyridoxal 5'-phosphate synthase subunit PdxT</fullName>
        <ecNumber evidence="7">4.3.3.6</ecNumber>
    </recommendedName>
    <alternativeName>
        <fullName evidence="7">Pdx2</fullName>
    </alternativeName>
    <alternativeName>
        <fullName evidence="7">Pyridoxal 5'-phosphate synthase glutaminase subunit</fullName>
        <ecNumber evidence="7">3.5.1.2</ecNumber>
    </alternativeName>
</protein>
<dbReference type="FunFam" id="3.40.50.880:FF:000010">
    <property type="entry name" value="uncharacterized protein LOC100176842 isoform X2"/>
    <property type="match status" value="1"/>
</dbReference>
<dbReference type="PROSITE" id="PS51273">
    <property type="entry name" value="GATASE_TYPE_1"/>
    <property type="match status" value="1"/>
</dbReference>
<dbReference type="eggNOG" id="arCOG00034">
    <property type="taxonomic scope" value="Archaea"/>
</dbReference>
<dbReference type="KEGG" id="nev:NTE_01228"/>
<proteinExistence type="inferred from homology"/>
<dbReference type="GO" id="GO:0008614">
    <property type="term" value="P:pyridoxine metabolic process"/>
    <property type="evidence" value="ECO:0007669"/>
    <property type="project" value="TreeGrafter"/>
</dbReference>
<evidence type="ECO:0000256" key="9">
    <source>
        <dbReference type="PIRSR" id="PIRSR005639-2"/>
    </source>
</evidence>
<dbReference type="GO" id="GO:1903600">
    <property type="term" value="C:glutaminase complex"/>
    <property type="evidence" value="ECO:0007669"/>
    <property type="project" value="TreeGrafter"/>
</dbReference>
<dbReference type="GO" id="GO:0042823">
    <property type="term" value="P:pyridoxal phosphate biosynthetic process"/>
    <property type="evidence" value="ECO:0007669"/>
    <property type="project" value="UniProtKB-UniRule"/>
</dbReference>
<evidence type="ECO:0000256" key="7">
    <source>
        <dbReference type="HAMAP-Rule" id="MF_01615"/>
    </source>
</evidence>
<feature type="binding site" evidence="7 9">
    <location>
        <begin position="58"/>
        <end position="60"/>
    </location>
    <ligand>
        <name>L-glutamine</name>
        <dbReference type="ChEBI" id="CHEBI:58359"/>
    </ligand>
</feature>
<evidence type="ECO:0000313" key="11">
    <source>
        <dbReference type="Proteomes" id="UP000028194"/>
    </source>
</evidence>